<dbReference type="InterPro" id="IPR026881">
    <property type="entry name" value="WYL_dom"/>
</dbReference>
<reference evidence="2 3" key="1">
    <citation type="submission" date="2018-01" db="EMBL/GenBank/DDBJ databases">
        <title>Whole genome analyses suggest that Burkholderia sensu lato contains two further novel genera in the rhizoxinica-symbiotica group Mycetohabitans gen. nov., and Trinickia gen. nov.: implications for the evolution of diazotrophy and nodulation in the Burkholderiaceae.</title>
        <authorList>
            <person name="Estrada-de los Santos P."/>
            <person name="Palmer M."/>
            <person name="Chavez-Ramirez B."/>
            <person name="Beukes C."/>
            <person name="Steenkamp E.T."/>
            <person name="Hirsch A.M."/>
            <person name="Manyaka P."/>
            <person name="Maluk M."/>
            <person name="Lafos M."/>
            <person name="Crook M."/>
            <person name="Gross E."/>
            <person name="Simon M.F."/>
            <person name="Bueno dos Reis Junior F."/>
            <person name="Poole P.S."/>
            <person name="Venter S.N."/>
            <person name="James E.K."/>
        </authorList>
    </citation>
    <scope>NUCLEOTIDE SEQUENCE [LARGE SCALE GENOMIC DNA]</scope>
    <source>
        <strain evidence="2 3">GP25-8</strain>
    </source>
</reference>
<dbReference type="AlphaFoldDB" id="A0A2N7VW81"/>
<dbReference type="Proteomes" id="UP000235347">
    <property type="component" value="Unassembled WGS sequence"/>
</dbReference>
<organism evidence="2 3">
    <name type="scientific">Trinickia soli</name>
    <dbReference type="NCBI Taxonomy" id="380675"/>
    <lineage>
        <taxon>Bacteria</taxon>
        <taxon>Pseudomonadati</taxon>
        <taxon>Pseudomonadota</taxon>
        <taxon>Betaproteobacteria</taxon>
        <taxon>Burkholderiales</taxon>
        <taxon>Burkholderiaceae</taxon>
        <taxon>Trinickia</taxon>
    </lineage>
</organism>
<sequence>MGGRKRGDRTARQVSRHGRWLRQRYRARPLRTPHRRWPRAFEGFAFRDPGRFAGGVRHRSAAEPSALARGQLESVVDRPPVHVNATRRIGRSACGGRGETHDVRIRGFPNAQARIVKASALPHIRVRRAKRSKGNRHYDMPPLMLTPDEYGRYASVTVMLWLLVAWCELRREFRHFRMDRIVDATFLDAAYEAQRRTLMAQWKQRMKQSRGTD</sequence>
<evidence type="ECO:0000313" key="3">
    <source>
        <dbReference type="Proteomes" id="UP000235347"/>
    </source>
</evidence>
<keyword evidence="3" id="KW-1185">Reference proteome</keyword>
<accession>A0A2N7VW81</accession>
<evidence type="ECO:0000313" key="2">
    <source>
        <dbReference type="EMBL" id="PMS21391.1"/>
    </source>
</evidence>
<protein>
    <recommendedName>
        <fullName evidence="1">WYL domain-containing protein</fullName>
    </recommendedName>
</protein>
<gene>
    <name evidence="2" type="ORF">C0Z19_18335</name>
</gene>
<dbReference type="Pfam" id="PF13280">
    <property type="entry name" value="WYL"/>
    <property type="match status" value="1"/>
</dbReference>
<comment type="caution">
    <text evidence="2">The sequence shown here is derived from an EMBL/GenBank/DDBJ whole genome shotgun (WGS) entry which is preliminary data.</text>
</comment>
<evidence type="ECO:0000259" key="1">
    <source>
        <dbReference type="Pfam" id="PF13280"/>
    </source>
</evidence>
<name>A0A2N7VW81_9BURK</name>
<feature type="domain" description="WYL" evidence="1">
    <location>
        <begin position="161"/>
        <end position="185"/>
    </location>
</feature>
<dbReference type="EMBL" id="PNYB01000016">
    <property type="protein sequence ID" value="PMS21391.1"/>
    <property type="molecule type" value="Genomic_DNA"/>
</dbReference>
<proteinExistence type="predicted"/>